<accession>A0A7C2NVW4</accession>
<protein>
    <recommendedName>
        <fullName evidence="3">Gfo/Idh/MocA-like oxidoreductase N-terminal domain-containing protein</fullName>
    </recommendedName>
</protein>
<evidence type="ECO:0000256" key="1">
    <source>
        <dbReference type="SAM" id="Phobius"/>
    </source>
</evidence>
<proteinExistence type="predicted"/>
<evidence type="ECO:0000313" key="2">
    <source>
        <dbReference type="EMBL" id="HEN14591.1"/>
    </source>
</evidence>
<organism evidence="2">
    <name type="scientific">Schlesneria paludicola</name>
    <dbReference type="NCBI Taxonomy" id="360056"/>
    <lineage>
        <taxon>Bacteria</taxon>
        <taxon>Pseudomonadati</taxon>
        <taxon>Planctomycetota</taxon>
        <taxon>Planctomycetia</taxon>
        <taxon>Planctomycetales</taxon>
        <taxon>Planctomycetaceae</taxon>
        <taxon>Schlesneria</taxon>
    </lineage>
</organism>
<dbReference type="EMBL" id="DSOK01000121">
    <property type="protein sequence ID" value="HEN14591.1"/>
    <property type="molecule type" value="Genomic_DNA"/>
</dbReference>
<gene>
    <name evidence="2" type="ORF">ENQ76_03875</name>
</gene>
<evidence type="ECO:0008006" key="3">
    <source>
        <dbReference type="Google" id="ProtNLM"/>
    </source>
</evidence>
<name>A0A7C2NVW4_9PLAN</name>
<keyword evidence="1" id="KW-0472">Membrane</keyword>
<feature type="transmembrane region" description="Helical" evidence="1">
    <location>
        <begin position="341"/>
        <end position="363"/>
    </location>
</feature>
<feature type="transmembrane region" description="Helical" evidence="1">
    <location>
        <begin position="312"/>
        <end position="335"/>
    </location>
</feature>
<keyword evidence="1" id="KW-1133">Transmembrane helix</keyword>
<reference evidence="2" key="1">
    <citation type="journal article" date="2020" name="mSystems">
        <title>Genome- and Community-Level Interaction Insights into Carbon Utilization and Element Cycling Functions of Hydrothermarchaeota in Hydrothermal Sediment.</title>
        <authorList>
            <person name="Zhou Z."/>
            <person name="Liu Y."/>
            <person name="Xu W."/>
            <person name="Pan J."/>
            <person name="Luo Z.H."/>
            <person name="Li M."/>
        </authorList>
    </citation>
    <scope>NUCLEOTIDE SEQUENCE [LARGE SCALE GENOMIC DNA]</scope>
    <source>
        <strain evidence="2">SpSt-339</strain>
    </source>
</reference>
<dbReference type="AlphaFoldDB" id="A0A7C2NVW4"/>
<comment type="caution">
    <text evidence="2">The sequence shown here is derived from an EMBL/GenBank/DDBJ whole genome shotgun (WGS) entry which is preliminary data.</text>
</comment>
<keyword evidence="1" id="KW-0812">Transmembrane</keyword>
<sequence>MRWGVWCDEPAAGPWLRRLAQREPAPSFVAVRATPADDAVWHGIPQVTFVPDWPALLADRTIEAVLIAGDSDERRAAIRQLAEQDRPVWVWPDARQGLPFAYEVALIAHERTSPLWGIWRHRGDPVLAGVHAKREGGELAGLEHVELTRQICGDNLAPAELAAALQRGLLPDLDLLRWLGAEAARVTTLRTTGPGDRLWKQSVLLAADHGPGASWTGEIVAGTTSTARLQLRHSAGTLVLVEDAAGCWRAESGPDTTPAAPPVLATATPWADVVRVFEWFDACEHSLERRRTIELHSEPVSERTVFKTQMTALGCGVLMGTLLLLLAYLAIAAAVPLPSGVLLVLRALVFAPLVIFLIVQLLLPLSRVPGKS</sequence>